<protein>
    <submittedName>
        <fullName evidence="1">DUF3973 domain-containing protein</fullName>
    </submittedName>
</protein>
<evidence type="ECO:0000313" key="2">
    <source>
        <dbReference type="Proteomes" id="UP000192727"/>
    </source>
</evidence>
<dbReference type="InterPro" id="IPR025003">
    <property type="entry name" value="DUF3973"/>
</dbReference>
<dbReference type="Pfam" id="PF13119">
    <property type="entry name" value="DUF3973"/>
    <property type="match status" value="1"/>
</dbReference>
<organism evidence="1 2">
    <name type="scientific">Paenibacillus larvae subsp. pulvifaciens</name>
    <dbReference type="NCBI Taxonomy" id="1477"/>
    <lineage>
        <taxon>Bacteria</taxon>
        <taxon>Bacillati</taxon>
        <taxon>Bacillota</taxon>
        <taxon>Bacilli</taxon>
        <taxon>Bacillales</taxon>
        <taxon>Paenibacillaceae</taxon>
        <taxon>Paenibacillus</taxon>
    </lineage>
</organism>
<dbReference type="AlphaFoldDB" id="A0A1U9YJW6"/>
<dbReference type="RefSeq" id="WP_036657983.1">
    <property type="nucleotide sequence ID" value="NZ_CP019794.1"/>
</dbReference>
<accession>A0A1U9YJW6</accession>
<name>A0A1U9YJW6_9BACL</name>
<sequence>MFYCIICSRLHHEKAAGAKVFKNGFYIDPFGKKIHLGMCVGKGGRERKSKDVLLERGHV</sequence>
<gene>
    <name evidence="1" type="ORF">B7C51_18525</name>
</gene>
<evidence type="ECO:0000313" key="1">
    <source>
        <dbReference type="EMBL" id="ARF69382.1"/>
    </source>
</evidence>
<dbReference type="EMBL" id="CP020557">
    <property type="protein sequence ID" value="ARF69382.1"/>
    <property type="molecule type" value="Genomic_DNA"/>
</dbReference>
<reference evidence="1 2" key="1">
    <citation type="submission" date="2017-03" db="EMBL/GenBank/DDBJ databases">
        <title>Paenibacillus larvae genome sequencing.</title>
        <authorList>
            <person name="Dingman D.W."/>
        </authorList>
    </citation>
    <scope>NUCLEOTIDE SEQUENCE [LARGE SCALE GENOMIC DNA]</scope>
    <source>
        <strain evidence="1 2">SAG 10367</strain>
    </source>
</reference>
<dbReference type="GeneID" id="64218137"/>
<proteinExistence type="predicted"/>
<dbReference type="Proteomes" id="UP000192727">
    <property type="component" value="Chromosome"/>
</dbReference>